<organism evidence="3 4">
    <name type="scientific">Paraburkholderia domus</name>
    <dbReference type="NCBI Taxonomy" id="2793075"/>
    <lineage>
        <taxon>Bacteria</taxon>
        <taxon>Pseudomonadati</taxon>
        <taxon>Pseudomonadota</taxon>
        <taxon>Betaproteobacteria</taxon>
        <taxon>Burkholderiales</taxon>
        <taxon>Burkholderiaceae</taxon>
        <taxon>Paraburkholderia</taxon>
    </lineage>
</organism>
<keyword evidence="1" id="KW-1133">Transmembrane helix</keyword>
<dbReference type="SMART" id="SM00014">
    <property type="entry name" value="acidPPc"/>
    <property type="match status" value="1"/>
</dbReference>
<evidence type="ECO:0000313" key="4">
    <source>
        <dbReference type="Proteomes" id="UP000675121"/>
    </source>
</evidence>
<feature type="transmembrane region" description="Helical" evidence="1">
    <location>
        <begin position="121"/>
        <end position="151"/>
    </location>
</feature>
<dbReference type="EMBL" id="CAJNAS010000002">
    <property type="protein sequence ID" value="CAE6864976.1"/>
    <property type="molecule type" value="Genomic_DNA"/>
</dbReference>
<evidence type="ECO:0000313" key="3">
    <source>
        <dbReference type="EMBL" id="CAE6864976.1"/>
    </source>
</evidence>
<comment type="caution">
    <text evidence="3">The sequence shown here is derived from an EMBL/GenBank/DDBJ whole genome shotgun (WGS) entry which is preliminary data.</text>
</comment>
<accession>A0A9N8QUB7</accession>
<proteinExistence type="predicted"/>
<dbReference type="SUPFAM" id="SSF48317">
    <property type="entry name" value="Acid phosphatase/Vanadium-dependent haloperoxidase"/>
    <property type="match status" value="1"/>
</dbReference>
<dbReference type="Pfam" id="PF01569">
    <property type="entry name" value="PAP2"/>
    <property type="match status" value="1"/>
</dbReference>
<protein>
    <recommendedName>
        <fullName evidence="2">Phosphatidic acid phosphatase type 2/haloperoxidase domain-containing protein</fullName>
    </recommendedName>
</protein>
<dbReference type="InterPro" id="IPR036938">
    <property type="entry name" value="PAP2/HPO_sf"/>
</dbReference>
<dbReference type="Proteomes" id="UP000675121">
    <property type="component" value="Unassembled WGS sequence"/>
</dbReference>
<dbReference type="AlphaFoldDB" id="A0A9N8QUB7"/>
<dbReference type="InterPro" id="IPR000326">
    <property type="entry name" value="PAP2/HPO"/>
</dbReference>
<keyword evidence="4" id="KW-1185">Reference proteome</keyword>
<evidence type="ECO:0000256" key="1">
    <source>
        <dbReference type="SAM" id="Phobius"/>
    </source>
</evidence>
<dbReference type="CDD" id="cd01610">
    <property type="entry name" value="PAP2_like"/>
    <property type="match status" value="1"/>
</dbReference>
<reference evidence="3" key="1">
    <citation type="submission" date="2021-02" db="EMBL/GenBank/DDBJ databases">
        <authorList>
            <person name="Vanwijnsberghe S."/>
        </authorList>
    </citation>
    <scope>NUCLEOTIDE SEQUENCE</scope>
    <source>
        <strain evidence="3">R-70211</strain>
    </source>
</reference>
<feature type="transmembrane region" description="Helical" evidence="1">
    <location>
        <begin position="158"/>
        <end position="178"/>
    </location>
</feature>
<feature type="domain" description="Phosphatidic acid phosphatase type 2/haloperoxidase" evidence="2">
    <location>
        <begin position="61"/>
        <end position="179"/>
    </location>
</feature>
<evidence type="ECO:0000259" key="2">
    <source>
        <dbReference type="SMART" id="SM00014"/>
    </source>
</evidence>
<name>A0A9N8QUB7_9BURK</name>
<gene>
    <name evidence="3" type="ORF">R70211_00721</name>
</gene>
<sequence>MMNSFDSSIETCLSNIHFGHFATQSIAAIADLYTFKGLVLIPVLWWMWFQQDERREWRREMVLATLLSGLVALFVGRLLTHWLPFRVRPVYSAELHLHFAGSDIKDPLLTSWSSFPSDHAMLWMAVATGIFLVWRGIGVLAILYTVLFICVPRAYLGFHYPTDLLVGAAVGIGITYLMTRDAIRVRYATPALRCIERSPGPSAMLAFILCLELVTQFDELRKLASGVLKHL</sequence>
<dbReference type="Gene3D" id="1.20.144.10">
    <property type="entry name" value="Phosphatidic acid phosphatase type 2/haloperoxidase"/>
    <property type="match status" value="1"/>
</dbReference>
<keyword evidence="1" id="KW-0472">Membrane</keyword>
<feature type="transmembrane region" description="Helical" evidence="1">
    <location>
        <begin position="61"/>
        <end position="79"/>
    </location>
</feature>
<feature type="transmembrane region" description="Helical" evidence="1">
    <location>
        <begin position="26"/>
        <end position="49"/>
    </location>
</feature>
<keyword evidence="1" id="KW-0812">Transmembrane</keyword>